<evidence type="ECO:0000256" key="4">
    <source>
        <dbReference type="ARBA" id="ARBA00022989"/>
    </source>
</evidence>
<feature type="transmembrane region" description="Helical" evidence="6">
    <location>
        <begin position="37"/>
        <end position="55"/>
    </location>
</feature>
<dbReference type="EMBL" id="JAGFBS010000001">
    <property type="protein sequence ID" value="KAG6381942.1"/>
    <property type="molecule type" value="Genomic_DNA"/>
</dbReference>
<evidence type="ECO:0000313" key="7">
    <source>
        <dbReference type="EMBL" id="KAG6381942.1"/>
    </source>
</evidence>
<feature type="transmembrane region" description="Helical" evidence="6">
    <location>
        <begin position="61"/>
        <end position="80"/>
    </location>
</feature>
<gene>
    <name evidence="7" type="ORF">JVT61DRAFT_566</name>
</gene>
<dbReference type="GO" id="GO:0006890">
    <property type="term" value="P:retrograde vesicle-mediated transport, Golgi to endoplasmic reticulum"/>
    <property type="evidence" value="ECO:0007669"/>
    <property type="project" value="TreeGrafter"/>
</dbReference>
<feature type="transmembrane region" description="Helical" evidence="6">
    <location>
        <begin position="152"/>
        <end position="169"/>
    </location>
</feature>
<feature type="transmembrane region" description="Helical" evidence="6">
    <location>
        <begin position="190"/>
        <end position="211"/>
    </location>
</feature>
<dbReference type="SUPFAM" id="SSF52540">
    <property type="entry name" value="P-loop containing nucleoside triphosphate hydrolases"/>
    <property type="match status" value="1"/>
</dbReference>
<keyword evidence="5 6" id="KW-0472">Membrane</keyword>
<dbReference type="AlphaFoldDB" id="A0A8I2Z1V5"/>
<comment type="subcellular location">
    <subcellularLocation>
        <location evidence="1">Membrane</location>
        <topology evidence="1">Multi-pass membrane protein</topology>
    </subcellularLocation>
</comment>
<evidence type="ECO:0000256" key="3">
    <source>
        <dbReference type="ARBA" id="ARBA00022692"/>
    </source>
</evidence>
<dbReference type="PANTHER" id="PTHR10743:SF0">
    <property type="entry name" value="PROTEIN RER1"/>
    <property type="match status" value="1"/>
</dbReference>
<evidence type="ECO:0000256" key="1">
    <source>
        <dbReference type="ARBA" id="ARBA00004141"/>
    </source>
</evidence>
<name>A0A8I2Z1V5_9AGAM</name>
<dbReference type="InterPro" id="IPR027417">
    <property type="entry name" value="P-loop_NTPase"/>
</dbReference>
<reference evidence="7" key="1">
    <citation type="submission" date="2021-03" db="EMBL/GenBank/DDBJ databases">
        <title>Evolutionary innovations through gain and loss of genes in the ectomycorrhizal Boletales.</title>
        <authorList>
            <person name="Wu G."/>
            <person name="Miyauchi S."/>
            <person name="Morin E."/>
            <person name="Yang Z.-L."/>
            <person name="Xu J."/>
            <person name="Martin F.M."/>
        </authorList>
    </citation>
    <scope>NUCLEOTIDE SEQUENCE</scope>
    <source>
        <strain evidence="7">BR01</strain>
    </source>
</reference>
<evidence type="ECO:0000256" key="6">
    <source>
        <dbReference type="SAM" id="Phobius"/>
    </source>
</evidence>
<proteinExistence type="inferred from homology"/>
<dbReference type="GO" id="GO:0000139">
    <property type="term" value="C:Golgi membrane"/>
    <property type="evidence" value="ECO:0007669"/>
    <property type="project" value="TreeGrafter"/>
</dbReference>
<comment type="similarity">
    <text evidence="2">Belongs to the RER1 family.</text>
</comment>
<sequence length="547" mass="60894">MMSSDDPASTPLQTLQASISNVQRQYQQTLDRWTPHILQRWLATLGLLALFMLRIVFSQGWYIVCYGLAIYLLNLLLAFLQPKFDPSLQDDLLADEIEEGATDSGPTLPSQRDDEFRPFVRRLPEWQFWLSATRSVIVSLLCTSSDMFDVPVYWPILVVYFCVLFLLTMRRQIQHMIKYKYIPFDIGRKARYGGTVVMHLKFASALVLVIVHDGNGQSIPACSARDGKPYLQLPESHRARLSTRSHQPPLFVGVQGPQGSGKTFLTSRLRALLADPPYSLSVAVLSIDDLYLSHAGLTALAVAHPRNRLLHGRGQPGTHDVVLGCTIMSALKAINDGSRTGDDQGTGAGTDVGMGQVALPVFDKSLYDGAGDRALNTRAVRAPIDVVVLEGWCVGFYPVTRAEVEARWEGRGVPELDSLTGECGFDMREYVGLEDVLEVNALLQAYVEWWQALDAFIQIRGPSLAVVYRWRLQQEQEMKVKNGGRGMTDAEVKTFVDRYIPGYAFFGDGVRKGALDEQGEWTAPPWHGQGLVLDLDLGRQLAGTSRF</sequence>
<comment type="caution">
    <text evidence="7">The sequence shown here is derived from an EMBL/GenBank/DDBJ whole genome shotgun (WGS) entry which is preliminary data.</text>
</comment>
<dbReference type="InterPro" id="IPR004932">
    <property type="entry name" value="Rer1"/>
</dbReference>
<dbReference type="Pfam" id="PF03248">
    <property type="entry name" value="Rer1"/>
    <property type="match status" value="1"/>
</dbReference>
<dbReference type="OrthoDB" id="347435at2759"/>
<keyword evidence="8" id="KW-1185">Reference proteome</keyword>
<protein>
    <submittedName>
        <fullName evidence="7">Rer1 family-domain-containing protein</fullName>
    </submittedName>
</protein>
<dbReference type="Proteomes" id="UP000683000">
    <property type="component" value="Unassembled WGS sequence"/>
</dbReference>
<dbReference type="GO" id="GO:0006621">
    <property type="term" value="P:protein retention in ER lumen"/>
    <property type="evidence" value="ECO:0007669"/>
    <property type="project" value="TreeGrafter"/>
</dbReference>
<evidence type="ECO:0000313" key="8">
    <source>
        <dbReference type="Proteomes" id="UP000683000"/>
    </source>
</evidence>
<dbReference type="PANTHER" id="PTHR10743">
    <property type="entry name" value="PROTEIN RER1"/>
    <property type="match status" value="1"/>
</dbReference>
<organism evidence="7 8">
    <name type="scientific">Boletus reticuloceps</name>
    <dbReference type="NCBI Taxonomy" id="495285"/>
    <lineage>
        <taxon>Eukaryota</taxon>
        <taxon>Fungi</taxon>
        <taxon>Dikarya</taxon>
        <taxon>Basidiomycota</taxon>
        <taxon>Agaricomycotina</taxon>
        <taxon>Agaricomycetes</taxon>
        <taxon>Agaricomycetidae</taxon>
        <taxon>Boletales</taxon>
        <taxon>Boletineae</taxon>
        <taxon>Boletaceae</taxon>
        <taxon>Boletoideae</taxon>
        <taxon>Boletus</taxon>
    </lineage>
</organism>
<keyword evidence="4 6" id="KW-1133">Transmembrane helix</keyword>
<dbReference type="Gene3D" id="3.40.50.300">
    <property type="entry name" value="P-loop containing nucleotide triphosphate hydrolases"/>
    <property type="match status" value="1"/>
</dbReference>
<accession>A0A8I2Z1V5</accession>
<keyword evidence="3 6" id="KW-0812">Transmembrane</keyword>
<evidence type="ECO:0000256" key="2">
    <source>
        <dbReference type="ARBA" id="ARBA00006070"/>
    </source>
</evidence>
<evidence type="ECO:0000256" key="5">
    <source>
        <dbReference type="ARBA" id="ARBA00023136"/>
    </source>
</evidence>
<dbReference type="GO" id="GO:0005783">
    <property type="term" value="C:endoplasmic reticulum"/>
    <property type="evidence" value="ECO:0007669"/>
    <property type="project" value="GOC"/>
</dbReference>